<feature type="region of interest" description="Disordered" evidence="1">
    <location>
        <begin position="33"/>
        <end position="52"/>
    </location>
</feature>
<proteinExistence type="predicted"/>
<protein>
    <submittedName>
        <fullName evidence="3">Uncharacterized protein</fullName>
    </submittedName>
</protein>
<reference evidence="3" key="1">
    <citation type="submission" date="2018-10" db="EMBL/GenBank/DDBJ databases">
        <title>Hidden diversity of soil giant viruses.</title>
        <authorList>
            <person name="Schulz F."/>
            <person name="Alteio L."/>
            <person name="Goudeau D."/>
            <person name="Ryan E.M."/>
            <person name="Malmstrom R.R."/>
            <person name="Blanchard J."/>
            <person name="Woyke T."/>
        </authorList>
    </citation>
    <scope>NUCLEOTIDE SEQUENCE</scope>
    <source>
        <strain evidence="3">SAV1</strain>
    </source>
</reference>
<accession>A0A3G5ACR2</accession>
<keyword evidence="2" id="KW-0472">Membrane</keyword>
<evidence type="ECO:0000256" key="1">
    <source>
        <dbReference type="SAM" id="MobiDB-lite"/>
    </source>
</evidence>
<gene>
    <name evidence="3" type="ORF">Satyrvirus2_7</name>
</gene>
<dbReference type="EMBL" id="MK072438">
    <property type="protein sequence ID" value="AYV84996.1"/>
    <property type="molecule type" value="Genomic_DNA"/>
</dbReference>
<organism evidence="3">
    <name type="scientific">Satyrvirus sp</name>
    <dbReference type="NCBI Taxonomy" id="2487771"/>
    <lineage>
        <taxon>Viruses</taxon>
        <taxon>Varidnaviria</taxon>
        <taxon>Bamfordvirae</taxon>
        <taxon>Nucleocytoviricota</taxon>
        <taxon>Megaviricetes</taxon>
        <taxon>Imitervirales</taxon>
        <taxon>Mimiviridae</taxon>
        <taxon>Megamimivirinae</taxon>
    </lineage>
</organism>
<feature type="compositionally biased region" description="Basic and acidic residues" evidence="1">
    <location>
        <begin position="33"/>
        <end position="45"/>
    </location>
</feature>
<feature type="transmembrane region" description="Helical" evidence="2">
    <location>
        <begin position="169"/>
        <end position="192"/>
    </location>
</feature>
<name>A0A3G5ACR2_9VIRU</name>
<sequence length="206" mass="23144">MQKIIVILFLLLILKTDIGSSYGIGNHGGMHDESHSVNYHEEPSKTNDNTFSSSTRTWIPEIYFLILSNDEDHTTIKQHGQWSNLIISSNCSSNASIYIQELNLTIIVNANLTAKIDLAGQNCSQDGYQNLTLISYIPLPKDKNDSSCTVHIMHNVVLCGDSGQLNSGIILICIISGIIMFVIFFAILFLFFSYRRTYPTDYHSYP</sequence>
<keyword evidence="2" id="KW-1133">Transmembrane helix</keyword>
<keyword evidence="2" id="KW-0812">Transmembrane</keyword>
<evidence type="ECO:0000256" key="2">
    <source>
        <dbReference type="SAM" id="Phobius"/>
    </source>
</evidence>
<evidence type="ECO:0000313" key="3">
    <source>
        <dbReference type="EMBL" id="AYV84996.1"/>
    </source>
</evidence>